<dbReference type="InterPro" id="IPR030700">
    <property type="entry name" value="N-end_Aminoacyl_Trfase"/>
</dbReference>
<organism evidence="7 8">
    <name type="scientific">Neokomagataea tanensis</name>
    <dbReference type="NCBI Taxonomy" id="661191"/>
    <lineage>
        <taxon>Bacteria</taxon>
        <taxon>Pseudomonadati</taxon>
        <taxon>Pseudomonadota</taxon>
        <taxon>Alphaproteobacteria</taxon>
        <taxon>Acetobacterales</taxon>
        <taxon>Acetobacteraceae</taxon>
        <taxon>Neokomagataea</taxon>
    </lineage>
</organism>
<feature type="domain" description="N-end rule aminoacyl transferase C-terminal" evidence="6">
    <location>
        <begin position="115"/>
        <end position="237"/>
    </location>
</feature>
<keyword evidence="1 4" id="KW-0963">Cytoplasm</keyword>
<dbReference type="OrthoDB" id="9782022at2"/>
<evidence type="ECO:0000259" key="6">
    <source>
        <dbReference type="Pfam" id="PF04377"/>
    </source>
</evidence>
<dbReference type="Pfam" id="PF04376">
    <property type="entry name" value="ATE_N"/>
    <property type="match status" value="1"/>
</dbReference>
<dbReference type="EMBL" id="CP032485">
    <property type="protein sequence ID" value="QDH23975.1"/>
    <property type="molecule type" value="Genomic_DNA"/>
</dbReference>
<keyword evidence="8" id="KW-1185">Reference proteome</keyword>
<dbReference type="InterPro" id="IPR017138">
    <property type="entry name" value="Asp_Glu_LeuTrfase"/>
</dbReference>
<dbReference type="InterPro" id="IPR007471">
    <property type="entry name" value="N-end_Aminoacyl_Trfase_N"/>
</dbReference>
<proteinExistence type="inferred from homology"/>
<dbReference type="PANTHER" id="PTHR21367:SF1">
    <property type="entry name" value="ARGINYL-TRNA--PROTEIN TRANSFERASE 1"/>
    <property type="match status" value="1"/>
</dbReference>
<evidence type="ECO:0000256" key="4">
    <source>
        <dbReference type="HAMAP-Rule" id="MF_00689"/>
    </source>
</evidence>
<comment type="catalytic activity">
    <reaction evidence="4">
        <text>N-terminal L-aspartyl-[protein] + L-leucyl-tRNA(Leu) = N-terminal L-leucyl-L-aspartyl-[protein] + tRNA(Leu) + H(+)</text>
        <dbReference type="Rhea" id="RHEA:50420"/>
        <dbReference type="Rhea" id="RHEA-COMP:9613"/>
        <dbReference type="Rhea" id="RHEA-COMP:9622"/>
        <dbReference type="Rhea" id="RHEA-COMP:12669"/>
        <dbReference type="Rhea" id="RHEA-COMP:12674"/>
        <dbReference type="ChEBI" id="CHEBI:15378"/>
        <dbReference type="ChEBI" id="CHEBI:64720"/>
        <dbReference type="ChEBI" id="CHEBI:78442"/>
        <dbReference type="ChEBI" id="CHEBI:78494"/>
        <dbReference type="ChEBI" id="CHEBI:133042"/>
        <dbReference type="EC" id="2.3.2.29"/>
    </reaction>
</comment>
<keyword evidence="2 4" id="KW-0808">Transferase</keyword>
<dbReference type="KEGG" id="ntn:D5366_00375"/>
<dbReference type="GO" id="GO:0071596">
    <property type="term" value="P:ubiquitin-dependent protein catabolic process via the N-end rule pathway"/>
    <property type="evidence" value="ECO:0007669"/>
    <property type="project" value="InterPro"/>
</dbReference>
<gene>
    <name evidence="4" type="primary">bpt</name>
    <name evidence="7" type="ORF">D5366_00375</name>
</gene>
<comment type="catalytic activity">
    <reaction evidence="4">
        <text>N-terminal L-glutamyl-[protein] + L-leucyl-tRNA(Leu) = N-terminal L-leucyl-L-glutamyl-[protein] + tRNA(Leu) + H(+)</text>
        <dbReference type="Rhea" id="RHEA:50412"/>
        <dbReference type="Rhea" id="RHEA-COMP:9613"/>
        <dbReference type="Rhea" id="RHEA-COMP:9622"/>
        <dbReference type="Rhea" id="RHEA-COMP:12664"/>
        <dbReference type="Rhea" id="RHEA-COMP:12668"/>
        <dbReference type="ChEBI" id="CHEBI:15378"/>
        <dbReference type="ChEBI" id="CHEBI:64721"/>
        <dbReference type="ChEBI" id="CHEBI:78442"/>
        <dbReference type="ChEBI" id="CHEBI:78494"/>
        <dbReference type="ChEBI" id="CHEBI:133041"/>
        <dbReference type="EC" id="2.3.2.29"/>
    </reaction>
</comment>
<dbReference type="GO" id="GO:0008914">
    <property type="term" value="F:leucyl-tRNA--protein transferase activity"/>
    <property type="evidence" value="ECO:0007669"/>
    <property type="project" value="UniProtKB-UniRule"/>
</dbReference>
<name>A0A4Y6V6L5_9PROT</name>
<keyword evidence="3 4" id="KW-0012">Acyltransferase</keyword>
<evidence type="ECO:0000256" key="1">
    <source>
        <dbReference type="ARBA" id="ARBA00022490"/>
    </source>
</evidence>
<protein>
    <recommendedName>
        <fullName evidence="4">Aspartate/glutamate leucyltransferase</fullName>
        <ecNumber evidence="4">2.3.2.29</ecNumber>
    </recommendedName>
</protein>
<dbReference type="InterPro" id="IPR016181">
    <property type="entry name" value="Acyl_CoA_acyltransferase"/>
</dbReference>
<dbReference type="EC" id="2.3.2.29" evidence="4"/>
<dbReference type="NCBIfam" id="NF002343">
    <property type="entry name" value="PRK01305.1-4"/>
    <property type="match status" value="1"/>
</dbReference>
<dbReference type="GO" id="GO:0005737">
    <property type="term" value="C:cytoplasm"/>
    <property type="evidence" value="ECO:0007669"/>
    <property type="project" value="UniProtKB-SubCell"/>
</dbReference>
<evidence type="ECO:0000256" key="2">
    <source>
        <dbReference type="ARBA" id="ARBA00022679"/>
    </source>
</evidence>
<comment type="subcellular location">
    <subcellularLocation>
        <location evidence="4">Cytoplasm</location>
    </subcellularLocation>
</comment>
<dbReference type="AlphaFoldDB" id="A0A4Y6V6L5"/>
<evidence type="ECO:0000256" key="3">
    <source>
        <dbReference type="ARBA" id="ARBA00023315"/>
    </source>
</evidence>
<dbReference type="NCBIfam" id="NF002346">
    <property type="entry name" value="PRK01305.2-3"/>
    <property type="match status" value="1"/>
</dbReference>
<dbReference type="GO" id="GO:0004057">
    <property type="term" value="F:arginyl-tRNA--protein transferase activity"/>
    <property type="evidence" value="ECO:0007669"/>
    <property type="project" value="InterPro"/>
</dbReference>
<accession>A0A4Y6V6L5</accession>
<dbReference type="InterPro" id="IPR007472">
    <property type="entry name" value="N-end_Aminoacyl_Trfase_C"/>
</dbReference>
<sequence length="249" mass="28609">MTHHRQKDRRYVQHRPQLFYTTDPAPCPYLPGRLERKLITALGGPDADLLHDRLALAGFRRSHSMAYTPACANCRACMSLRIPVKHFQPNRTQQKLFRRHSDISVTLHPPIPTEEQFNLFQIYQTARHADGEMVSMSWDDYSAMIAHTPIPTYVVEFRTTYDELVCVSLIDALSDGLSAVYTFYNPTSKADSWGTYSILWLIHYAKLIKLPQLYLGYYVPGSPKMAYKARFEPAEVFHNGHWGPLPPVP</sequence>
<evidence type="ECO:0000313" key="7">
    <source>
        <dbReference type="EMBL" id="QDH23975.1"/>
    </source>
</evidence>
<evidence type="ECO:0000313" key="8">
    <source>
        <dbReference type="Proteomes" id="UP000317214"/>
    </source>
</evidence>
<reference evidence="7 8" key="1">
    <citation type="submission" date="2018-09" db="EMBL/GenBank/DDBJ databases">
        <title>The complete genome sequence of Neokomagataea tanensis NBRC 106556(T).</title>
        <authorList>
            <person name="Chua K.-O."/>
            <person name="See-Too W.-S."/>
            <person name="Hong K.-W."/>
            <person name="Yin W.-F."/>
            <person name="Chan K.-G."/>
        </authorList>
    </citation>
    <scope>NUCLEOTIDE SEQUENCE [LARGE SCALE GENOMIC DNA]</scope>
    <source>
        <strain evidence="8">AH13 \ NBRC 106556</strain>
    </source>
</reference>
<dbReference type="HAMAP" id="MF_00689">
    <property type="entry name" value="Bpt"/>
    <property type="match status" value="1"/>
</dbReference>
<comment type="function">
    <text evidence="4">Functions in the N-end rule pathway of protein degradation where it conjugates Leu from its aminoacyl-tRNA to the N-termini of proteins containing an N-terminal aspartate or glutamate.</text>
</comment>
<dbReference type="Pfam" id="PF04377">
    <property type="entry name" value="ATE_C"/>
    <property type="match status" value="1"/>
</dbReference>
<dbReference type="NCBIfam" id="NF002341">
    <property type="entry name" value="PRK01305.1-1"/>
    <property type="match status" value="1"/>
</dbReference>
<dbReference type="Proteomes" id="UP000317214">
    <property type="component" value="Chromosome"/>
</dbReference>
<comment type="similarity">
    <text evidence="4">Belongs to the R-transferase family. Bpt subfamily.</text>
</comment>
<evidence type="ECO:0000259" key="5">
    <source>
        <dbReference type="Pfam" id="PF04376"/>
    </source>
</evidence>
<dbReference type="PIRSF" id="PIRSF037208">
    <property type="entry name" value="ATE_pro_prd"/>
    <property type="match status" value="1"/>
</dbReference>
<dbReference type="PANTHER" id="PTHR21367">
    <property type="entry name" value="ARGININE-TRNA-PROTEIN TRANSFERASE 1"/>
    <property type="match status" value="1"/>
</dbReference>
<dbReference type="SUPFAM" id="SSF55729">
    <property type="entry name" value="Acyl-CoA N-acyltransferases (Nat)"/>
    <property type="match status" value="1"/>
</dbReference>
<feature type="domain" description="N-end aminoacyl transferase N-terminal" evidence="5">
    <location>
        <begin position="26"/>
        <end position="95"/>
    </location>
</feature>